<name>A0A2U2JAS7_9FLAO</name>
<dbReference type="Pfam" id="PF13279">
    <property type="entry name" value="4HBT_2"/>
    <property type="match status" value="1"/>
</dbReference>
<dbReference type="EMBL" id="QFFG01000003">
    <property type="protein sequence ID" value="PWG05447.1"/>
    <property type="molecule type" value="Genomic_DNA"/>
</dbReference>
<evidence type="ECO:0008006" key="3">
    <source>
        <dbReference type="Google" id="ProtNLM"/>
    </source>
</evidence>
<evidence type="ECO:0000313" key="2">
    <source>
        <dbReference type="Proteomes" id="UP000245670"/>
    </source>
</evidence>
<reference evidence="1 2" key="1">
    <citation type="submission" date="2018-05" db="EMBL/GenBank/DDBJ databases">
        <title>Polaribacter aquimarinus sp. nov., isolated from sediment in a sediment of sea.</title>
        <authorList>
            <person name="Lu D."/>
        </authorList>
    </citation>
    <scope>NUCLEOTIDE SEQUENCE [LARGE SCALE GENOMIC DNA]</scope>
    <source>
        <strain evidence="1 2">ZY113</strain>
    </source>
</reference>
<dbReference type="SUPFAM" id="SSF54637">
    <property type="entry name" value="Thioesterase/thiol ester dehydrase-isomerase"/>
    <property type="match status" value="1"/>
</dbReference>
<dbReference type="Gene3D" id="3.10.129.10">
    <property type="entry name" value="Hotdog Thioesterase"/>
    <property type="match status" value="1"/>
</dbReference>
<comment type="caution">
    <text evidence="1">The sequence shown here is derived from an EMBL/GenBank/DDBJ whole genome shotgun (WGS) entry which is preliminary data.</text>
</comment>
<dbReference type="InterPro" id="IPR029069">
    <property type="entry name" value="HotDog_dom_sf"/>
</dbReference>
<dbReference type="AlphaFoldDB" id="A0A2U2JAS7"/>
<dbReference type="Proteomes" id="UP000245670">
    <property type="component" value="Unassembled WGS sequence"/>
</dbReference>
<organism evidence="1 2">
    <name type="scientific">Polaribacter aquimarinus</name>
    <dbReference type="NCBI Taxonomy" id="2100726"/>
    <lineage>
        <taxon>Bacteria</taxon>
        <taxon>Pseudomonadati</taxon>
        <taxon>Bacteroidota</taxon>
        <taxon>Flavobacteriia</taxon>
        <taxon>Flavobacteriales</taxon>
        <taxon>Flavobacteriaceae</taxon>
    </lineage>
</organism>
<dbReference type="RefSeq" id="WP_109404989.1">
    <property type="nucleotide sequence ID" value="NZ_QFFG01000003.1"/>
</dbReference>
<gene>
    <name evidence="1" type="ORF">DIS07_09470</name>
</gene>
<sequence>MFQRTYKVKGEDVNDFMVMENAAYLKYTSKLVETFLFVNHFTKLKMNSLKVGLQKKNDQIQQYKYLMFTQPFLVELNCKELGLCDQKMKVEISFYNQQKELCALVTRELFWFDYTKWETVIAPKTIRRHFIEEKTYKRVS</sequence>
<dbReference type="OrthoDB" id="1163807at2"/>
<protein>
    <recommendedName>
        <fullName evidence="3">Thioesterase</fullName>
    </recommendedName>
</protein>
<proteinExistence type="predicted"/>
<accession>A0A2U2JAS7</accession>
<keyword evidence="2" id="KW-1185">Reference proteome</keyword>
<evidence type="ECO:0000313" key="1">
    <source>
        <dbReference type="EMBL" id="PWG05447.1"/>
    </source>
</evidence>